<evidence type="ECO:0000313" key="2">
    <source>
        <dbReference type="EMBL" id="KAF6480902.1"/>
    </source>
</evidence>
<dbReference type="InParanoid" id="A0A7J8IA98"/>
<reference evidence="2 3" key="1">
    <citation type="journal article" date="2020" name="Nature">
        <title>Six reference-quality genomes reveal evolution of bat adaptations.</title>
        <authorList>
            <person name="Jebb D."/>
            <person name="Huang Z."/>
            <person name="Pippel M."/>
            <person name="Hughes G.M."/>
            <person name="Lavrichenko K."/>
            <person name="Devanna P."/>
            <person name="Winkler S."/>
            <person name="Jermiin L.S."/>
            <person name="Skirmuntt E.C."/>
            <person name="Katzourakis A."/>
            <person name="Burkitt-Gray L."/>
            <person name="Ray D.A."/>
            <person name="Sullivan K.A.M."/>
            <person name="Roscito J.G."/>
            <person name="Kirilenko B.M."/>
            <person name="Davalos L.M."/>
            <person name="Corthals A.P."/>
            <person name="Power M.L."/>
            <person name="Jones G."/>
            <person name="Ransome R.D."/>
            <person name="Dechmann D.K.N."/>
            <person name="Locatelli A.G."/>
            <person name="Puechmaille S.J."/>
            <person name="Fedrigo O."/>
            <person name="Jarvis E.D."/>
            <person name="Hiller M."/>
            <person name="Vernes S.C."/>
            <person name="Myers E.W."/>
            <person name="Teeling E.C."/>
        </authorList>
    </citation>
    <scope>NUCLEOTIDE SEQUENCE [LARGE SCALE GENOMIC DNA]</scope>
    <source>
        <strain evidence="2">MMolMol1</strain>
        <tissue evidence="2">Muscle</tissue>
    </source>
</reference>
<evidence type="ECO:0000256" key="1">
    <source>
        <dbReference type="SAM" id="MobiDB-lite"/>
    </source>
</evidence>
<proteinExistence type="predicted"/>
<gene>
    <name evidence="2" type="ORF">HJG59_010696</name>
</gene>
<evidence type="ECO:0000313" key="3">
    <source>
        <dbReference type="Proteomes" id="UP000550707"/>
    </source>
</evidence>
<comment type="caution">
    <text evidence="2">The sequence shown here is derived from an EMBL/GenBank/DDBJ whole genome shotgun (WGS) entry which is preliminary data.</text>
</comment>
<name>A0A7J8IA98_MOLMO</name>
<sequence>MPSGAGKPHLWHLPSRSTAQERRANSAATASSGSGSSLPTDVSDQDKDFCGRDTRCPAVTSGLAASLLPPSPPHPFGSSDVGPKSLGPTTTNRHHRFGNVSVGAGVGEPTRCSSSCPRAVLVPRLSSQQALRAVL</sequence>
<protein>
    <submittedName>
        <fullName evidence="2">Uncharacterized protein</fullName>
    </submittedName>
</protein>
<keyword evidence="3" id="KW-1185">Reference proteome</keyword>
<feature type="region of interest" description="Disordered" evidence="1">
    <location>
        <begin position="1"/>
        <end position="99"/>
    </location>
</feature>
<dbReference type="AlphaFoldDB" id="A0A7J8IA98"/>
<dbReference type="Proteomes" id="UP000550707">
    <property type="component" value="Unassembled WGS sequence"/>
</dbReference>
<feature type="compositionally biased region" description="Basic and acidic residues" evidence="1">
    <location>
        <begin position="44"/>
        <end position="55"/>
    </location>
</feature>
<accession>A0A7J8IA98</accession>
<organism evidence="2 3">
    <name type="scientific">Molossus molossus</name>
    <name type="common">Pallas' mastiff bat</name>
    <name type="synonym">Vespertilio molossus</name>
    <dbReference type="NCBI Taxonomy" id="27622"/>
    <lineage>
        <taxon>Eukaryota</taxon>
        <taxon>Metazoa</taxon>
        <taxon>Chordata</taxon>
        <taxon>Craniata</taxon>
        <taxon>Vertebrata</taxon>
        <taxon>Euteleostomi</taxon>
        <taxon>Mammalia</taxon>
        <taxon>Eutheria</taxon>
        <taxon>Laurasiatheria</taxon>
        <taxon>Chiroptera</taxon>
        <taxon>Yangochiroptera</taxon>
        <taxon>Molossidae</taxon>
        <taxon>Molossus</taxon>
    </lineage>
</organism>
<feature type="compositionally biased region" description="Low complexity" evidence="1">
    <location>
        <begin position="25"/>
        <end position="37"/>
    </location>
</feature>
<dbReference type="EMBL" id="JACASF010000004">
    <property type="protein sequence ID" value="KAF6480902.1"/>
    <property type="molecule type" value="Genomic_DNA"/>
</dbReference>